<name>A0A6L3ZHJ3_9FLAO</name>
<feature type="region of interest" description="Disordered" evidence="1">
    <location>
        <begin position="34"/>
        <end position="74"/>
    </location>
</feature>
<keyword evidence="2" id="KW-0472">Membrane</keyword>
<protein>
    <submittedName>
        <fullName evidence="3">Uncharacterized protein</fullName>
    </submittedName>
</protein>
<comment type="caution">
    <text evidence="3">The sequence shown here is derived from an EMBL/GenBank/DDBJ whole genome shotgun (WGS) entry which is preliminary data.</text>
</comment>
<keyword evidence="2" id="KW-1133">Transmembrane helix</keyword>
<gene>
    <name evidence="3" type="ORF">F8C82_02780</name>
</gene>
<proteinExistence type="predicted"/>
<feature type="transmembrane region" description="Helical" evidence="2">
    <location>
        <begin position="6"/>
        <end position="25"/>
    </location>
</feature>
<reference evidence="3 4" key="1">
    <citation type="submission" date="2019-10" db="EMBL/GenBank/DDBJ databases">
        <title>Genome sequence of Phaeocystidibacter marisrubri JCM30614 (type strain).</title>
        <authorList>
            <person name="Bowman J.P."/>
        </authorList>
    </citation>
    <scope>NUCLEOTIDE SEQUENCE [LARGE SCALE GENOMIC DNA]</scope>
    <source>
        <strain evidence="3 4">JCM 30614</strain>
    </source>
</reference>
<dbReference type="RefSeq" id="WP_151691905.1">
    <property type="nucleotide sequence ID" value="NZ_BMGX01000002.1"/>
</dbReference>
<evidence type="ECO:0000313" key="4">
    <source>
        <dbReference type="Proteomes" id="UP000484164"/>
    </source>
</evidence>
<organism evidence="3 4">
    <name type="scientific">Phaeocystidibacter marisrubri</name>
    <dbReference type="NCBI Taxonomy" id="1577780"/>
    <lineage>
        <taxon>Bacteria</taxon>
        <taxon>Pseudomonadati</taxon>
        <taxon>Bacteroidota</taxon>
        <taxon>Flavobacteriia</taxon>
        <taxon>Flavobacteriales</taxon>
        <taxon>Phaeocystidibacteraceae</taxon>
        <taxon>Phaeocystidibacter</taxon>
    </lineage>
</organism>
<dbReference type="Proteomes" id="UP000484164">
    <property type="component" value="Unassembled WGS sequence"/>
</dbReference>
<keyword evidence="4" id="KW-1185">Reference proteome</keyword>
<evidence type="ECO:0000256" key="1">
    <source>
        <dbReference type="SAM" id="MobiDB-lite"/>
    </source>
</evidence>
<keyword evidence="2" id="KW-0812">Transmembrane</keyword>
<evidence type="ECO:0000256" key="2">
    <source>
        <dbReference type="SAM" id="Phobius"/>
    </source>
</evidence>
<feature type="compositionally biased region" description="Polar residues" evidence="1">
    <location>
        <begin position="34"/>
        <end position="47"/>
    </location>
</feature>
<sequence length="92" mass="10101">MQSQTIRYPILAFFLLAIVFGIWNFNRAEDDYSPTNFQPPSIDSNGSECVEIPTPSQDSTPELHESFPSVSPASGHRLVYVGGLQSTSPRGV</sequence>
<dbReference type="AlphaFoldDB" id="A0A6L3ZHJ3"/>
<dbReference type="EMBL" id="WBVQ01000001">
    <property type="protein sequence ID" value="KAB2817334.1"/>
    <property type="molecule type" value="Genomic_DNA"/>
</dbReference>
<accession>A0A6L3ZHJ3</accession>
<evidence type="ECO:0000313" key="3">
    <source>
        <dbReference type="EMBL" id="KAB2817334.1"/>
    </source>
</evidence>